<accession>A0A433SAY3</accession>
<keyword evidence="1" id="KW-0812">Transmembrane</keyword>
<dbReference type="EMBL" id="PQSP01000008">
    <property type="protein sequence ID" value="RUS65897.1"/>
    <property type="molecule type" value="Genomic_DNA"/>
</dbReference>
<feature type="transmembrane region" description="Helical" evidence="1">
    <location>
        <begin position="118"/>
        <end position="142"/>
    </location>
</feature>
<evidence type="ECO:0000313" key="3">
    <source>
        <dbReference type="Proteomes" id="UP000286947"/>
    </source>
</evidence>
<protein>
    <submittedName>
        <fullName evidence="2">Uncharacterized protein</fullName>
    </submittedName>
</protein>
<keyword evidence="3" id="KW-1185">Reference proteome</keyword>
<feature type="transmembrane region" description="Helical" evidence="1">
    <location>
        <begin position="44"/>
        <end position="64"/>
    </location>
</feature>
<evidence type="ECO:0000256" key="1">
    <source>
        <dbReference type="SAM" id="Phobius"/>
    </source>
</evidence>
<dbReference type="AlphaFoldDB" id="A0A433SAY3"/>
<reference evidence="2 3" key="1">
    <citation type="submission" date="2018-01" db="EMBL/GenBank/DDBJ databases">
        <title>Saezia sanguinis gen. nov., sp. nov., in the order Burkholderiales isolated from human blood.</title>
        <authorList>
            <person name="Medina-Pascual M.J."/>
            <person name="Valdezate S."/>
            <person name="Monzon S."/>
            <person name="Cuesta I."/>
            <person name="Carrasco G."/>
            <person name="Villalon P."/>
            <person name="Saez-Nieto J.A."/>
        </authorList>
    </citation>
    <scope>NUCLEOTIDE SEQUENCE [LARGE SCALE GENOMIC DNA]</scope>
    <source>
        <strain evidence="2 3">CNM695-12</strain>
    </source>
</reference>
<name>A0A433SAY3_9BURK</name>
<keyword evidence="1" id="KW-0472">Membrane</keyword>
<keyword evidence="1" id="KW-1133">Transmembrane helix</keyword>
<organism evidence="2 3">
    <name type="scientific">Saezia sanguinis</name>
    <dbReference type="NCBI Taxonomy" id="1965230"/>
    <lineage>
        <taxon>Bacteria</taxon>
        <taxon>Pseudomonadati</taxon>
        <taxon>Pseudomonadota</taxon>
        <taxon>Betaproteobacteria</taxon>
        <taxon>Burkholderiales</taxon>
        <taxon>Saeziaceae</taxon>
        <taxon>Saezia</taxon>
    </lineage>
</organism>
<dbReference type="Proteomes" id="UP000286947">
    <property type="component" value="Unassembled WGS sequence"/>
</dbReference>
<proteinExistence type="predicted"/>
<feature type="transmembrane region" description="Helical" evidence="1">
    <location>
        <begin position="76"/>
        <end position="98"/>
    </location>
</feature>
<evidence type="ECO:0000313" key="2">
    <source>
        <dbReference type="EMBL" id="RUS65897.1"/>
    </source>
</evidence>
<dbReference type="RefSeq" id="WP_126980673.1">
    <property type="nucleotide sequence ID" value="NZ_PQSP01000008.1"/>
</dbReference>
<comment type="caution">
    <text evidence="2">The sequence shown here is derived from an EMBL/GenBank/DDBJ whole genome shotgun (WGS) entry which is preliminary data.</text>
</comment>
<sequence length="155" mass="16368">MKYKRFTLALFFGLTAALVETLLLLLGTSLSAQAAQTPFLFLPVLGLCAIPAFITGAVFAMQCQPQASRGRIASRTSSACLIITFISIMLYLVAGFYINSGSTPDAATSLSDLLRNNFGNALFAALTAAFCALIVAHIVLAVTRHRPVTPPPSAT</sequence>
<gene>
    <name evidence="2" type="ORF">CUZ56_02497</name>
</gene>